<organism evidence="1 2">
    <name type="scientific">Pseudotamlana agarivorans</name>
    <dbReference type="NCBI Taxonomy" id="481183"/>
    <lineage>
        <taxon>Bacteria</taxon>
        <taxon>Pseudomonadati</taxon>
        <taxon>Bacteroidota</taxon>
        <taxon>Flavobacteriia</taxon>
        <taxon>Flavobacteriales</taxon>
        <taxon>Flavobacteriaceae</taxon>
        <taxon>Pseudotamlana</taxon>
    </lineage>
</organism>
<comment type="caution">
    <text evidence="1">The sequence shown here is derived from an EMBL/GenBank/DDBJ whole genome shotgun (WGS) entry which is preliminary data.</text>
</comment>
<gene>
    <name evidence="1" type="ORF">KO493_13880</name>
</gene>
<accession>A0ACC5UC06</accession>
<reference evidence="1" key="1">
    <citation type="submission" date="2021-05" db="EMBL/GenBank/DDBJ databases">
        <title>Draft genomes of bacteria isolated from model marine particles.</title>
        <authorList>
            <person name="Datta M.S."/>
            <person name="Schwartzman J.A."/>
            <person name="Enke T.N."/>
            <person name="Saavedra J."/>
            <person name="Cermak N."/>
            <person name="Cordero O.X."/>
        </authorList>
    </citation>
    <scope>NUCLEOTIDE SEQUENCE</scope>
    <source>
        <strain evidence="1">I2M19</strain>
    </source>
</reference>
<keyword evidence="2" id="KW-1185">Reference proteome</keyword>
<name>A0ACC5UC06_9FLAO</name>
<evidence type="ECO:0000313" key="1">
    <source>
        <dbReference type="EMBL" id="MBU2951784.1"/>
    </source>
</evidence>
<protein>
    <submittedName>
        <fullName evidence="1">SEC-C domain-containing protein</fullName>
    </submittedName>
</protein>
<evidence type="ECO:0000313" key="2">
    <source>
        <dbReference type="Proteomes" id="UP001647509"/>
    </source>
</evidence>
<proteinExistence type="predicted"/>
<dbReference type="EMBL" id="JAHKPD010000020">
    <property type="protein sequence ID" value="MBU2951784.1"/>
    <property type="molecule type" value="Genomic_DNA"/>
</dbReference>
<sequence length="203" mass="23547">MIWEPLYKIAITNVEVLEACKQFMFKPGVDAFARTNISDMISQLALHHPERRDEALDWYADVIQFYLNSDIEDNIIDSELTALIICDIIDIKGIELLPIIEKLFDKKVVSIDICGDWQEVKKDFKKPRNFDKKRDILSIAERYEQVVTTWAGYKEDQEDYSQLYHDHFLNSTAIPIKADFKVGRNDPCPCGSGKKHKKCCLNN</sequence>
<dbReference type="Proteomes" id="UP001647509">
    <property type="component" value="Unassembled WGS sequence"/>
</dbReference>